<dbReference type="PANTHER" id="PTHR11691:SF37">
    <property type="entry name" value="INTERFERON OMEGA-1"/>
    <property type="match status" value="1"/>
</dbReference>
<dbReference type="SUPFAM" id="SSF47266">
    <property type="entry name" value="4-helical cytokines"/>
    <property type="match status" value="1"/>
</dbReference>
<sequence length="113" mass="13237">MLQQVFNLFHTECSSAAWHTTLLDKLLAGLHQQLGHLETCLVRVVRKEESARVIESPPLVLKRYFQGIRFYLKEKKYSDCAWEVVRVEIMRSISLSKNLQEKFRNKDGDLRSS</sequence>
<evidence type="ECO:0000256" key="4">
    <source>
        <dbReference type="ARBA" id="ARBA00022525"/>
    </source>
</evidence>
<dbReference type="SMART" id="SM00076">
    <property type="entry name" value="IFabd"/>
    <property type="match status" value="1"/>
</dbReference>
<keyword evidence="4" id="KW-0964">Secreted</keyword>
<keyword evidence="3 7" id="KW-0202">Cytokine</keyword>
<dbReference type="EMBL" id="LR760967">
    <property type="protein sequence ID" value="CAB0000112.1"/>
    <property type="molecule type" value="Genomic_DNA"/>
</dbReference>
<dbReference type="AlphaFoldDB" id="A0A7R8GV64"/>
<evidence type="ECO:0000256" key="1">
    <source>
        <dbReference type="ARBA" id="ARBA00004613"/>
    </source>
</evidence>
<dbReference type="GO" id="GO:0051607">
    <property type="term" value="P:defense response to virus"/>
    <property type="evidence" value="ECO:0007669"/>
    <property type="project" value="UniProtKB-KW"/>
</dbReference>
<dbReference type="GO" id="GO:0005126">
    <property type="term" value="F:cytokine receptor binding"/>
    <property type="evidence" value="ECO:0007669"/>
    <property type="project" value="InterPro"/>
</dbReference>
<evidence type="ECO:0000256" key="6">
    <source>
        <dbReference type="ARBA" id="ARBA00023157"/>
    </source>
</evidence>
<evidence type="ECO:0000256" key="5">
    <source>
        <dbReference type="ARBA" id="ARBA00023118"/>
    </source>
</evidence>
<name>A0A7R8GV64_CARSF</name>
<gene>
    <name evidence="8" type="primary">IF1BA2</name>
</gene>
<dbReference type="GO" id="GO:0005615">
    <property type="term" value="C:extracellular space"/>
    <property type="evidence" value="ECO:0007669"/>
    <property type="project" value="UniProtKB-KW"/>
</dbReference>
<reference evidence="8" key="1">
    <citation type="journal article" date="2020" name="Genomics">
        <title>Comparative genomic analysis of eutherian interferon genes.</title>
        <authorList>
            <person name="Premzl M."/>
        </authorList>
    </citation>
    <scope>NUCLEOTIDE SEQUENCE</scope>
</reference>
<protein>
    <submittedName>
        <fullName evidence="8">Interferon 1BA2</fullName>
    </submittedName>
</protein>
<keyword evidence="6" id="KW-1015">Disulfide bond</keyword>
<dbReference type="Gene3D" id="1.20.1250.10">
    <property type="match status" value="1"/>
</dbReference>
<proteinExistence type="inferred from homology"/>
<accession>A0A7R8GV64</accession>
<keyword evidence="5 7" id="KW-0051">Antiviral defense</keyword>
<dbReference type="PANTHER" id="PTHR11691">
    <property type="entry name" value="TYPE I INTERFERON"/>
    <property type="match status" value="1"/>
</dbReference>
<comment type="similarity">
    <text evidence="2 7">Belongs to the alpha/beta interferon family.</text>
</comment>
<evidence type="ECO:0000256" key="3">
    <source>
        <dbReference type="ARBA" id="ARBA00022514"/>
    </source>
</evidence>
<evidence type="ECO:0000313" key="8">
    <source>
        <dbReference type="EMBL" id="CAB0000112.1"/>
    </source>
</evidence>
<evidence type="ECO:0000256" key="7">
    <source>
        <dbReference type="RuleBase" id="RU000436"/>
    </source>
</evidence>
<evidence type="ECO:0000256" key="2">
    <source>
        <dbReference type="ARBA" id="ARBA00011033"/>
    </source>
</evidence>
<dbReference type="GO" id="GO:0005125">
    <property type="term" value="F:cytokine activity"/>
    <property type="evidence" value="ECO:0007669"/>
    <property type="project" value="UniProtKB-KW"/>
</dbReference>
<dbReference type="InterPro" id="IPR000471">
    <property type="entry name" value="Interferon_alpha/beta/delta"/>
</dbReference>
<comment type="subcellular location">
    <subcellularLocation>
        <location evidence="1">Secreted</location>
    </subcellularLocation>
</comment>
<organism evidence="8">
    <name type="scientific">Carlito syrichta</name>
    <name type="common">Philippine tarsier</name>
    <name type="synonym">Tarsius syrichta</name>
    <dbReference type="NCBI Taxonomy" id="1868482"/>
    <lineage>
        <taxon>Eukaryota</taxon>
        <taxon>Metazoa</taxon>
        <taxon>Chordata</taxon>
        <taxon>Craniata</taxon>
        <taxon>Vertebrata</taxon>
        <taxon>Euteleostomi</taxon>
        <taxon>Mammalia</taxon>
        <taxon>Eutheria</taxon>
        <taxon>Euarchontoglires</taxon>
        <taxon>Primates</taxon>
        <taxon>Haplorrhini</taxon>
        <taxon>Tarsiiformes</taxon>
        <taxon>Tarsiidae</taxon>
        <taxon>Carlito</taxon>
    </lineage>
</organism>
<dbReference type="Pfam" id="PF00143">
    <property type="entry name" value="Interferon"/>
    <property type="match status" value="1"/>
</dbReference>
<dbReference type="InterPro" id="IPR009079">
    <property type="entry name" value="4_helix_cytokine-like_core"/>
</dbReference>
<dbReference type="PROSITE" id="PS00252">
    <property type="entry name" value="INTERFERON_A_B_D"/>
    <property type="match status" value="1"/>
</dbReference>